<evidence type="ECO:0000313" key="2">
    <source>
        <dbReference type="Proteomes" id="UP000440578"/>
    </source>
</evidence>
<name>A0A6A4WTW5_AMPAM</name>
<dbReference type="Gene3D" id="1.25.40.180">
    <property type="match status" value="1"/>
</dbReference>
<dbReference type="SUPFAM" id="SSF48371">
    <property type="entry name" value="ARM repeat"/>
    <property type="match status" value="1"/>
</dbReference>
<sequence length="258" mass="29266">MLPLVSTIPSIGPHPPALFGAFFEKLEEQYDSAEQEPFRRLDLLMPWLSGQDSIEAALEENELQDVYKTVLSVNEVLDQPLQQLDVVDTIHVPMTMLFGFASYVRELTGLINKLTGENAPRLLEKMRHVSVQTEYGLYALVDVVFRAVLKMPRLVDICADACAVLDKLQVKSDRADGTAVSFGDFMLTRLSRGLAPVNRNTLSREDLLHHLETVEDPAERRRQLRELTDCWRQAERRRCVCLLLLAALIRRNLVRAPG</sequence>
<accession>A0A6A4WTW5</accession>
<organism evidence="1 2">
    <name type="scientific">Amphibalanus amphitrite</name>
    <name type="common">Striped barnacle</name>
    <name type="synonym">Balanus amphitrite</name>
    <dbReference type="NCBI Taxonomy" id="1232801"/>
    <lineage>
        <taxon>Eukaryota</taxon>
        <taxon>Metazoa</taxon>
        <taxon>Ecdysozoa</taxon>
        <taxon>Arthropoda</taxon>
        <taxon>Crustacea</taxon>
        <taxon>Multicrustacea</taxon>
        <taxon>Cirripedia</taxon>
        <taxon>Thoracica</taxon>
        <taxon>Thoracicalcarea</taxon>
        <taxon>Balanomorpha</taxon>
        <taxon>Balanoidea</taxon>
        <taxon>Balanidae</taxon>
        <taxon>Amphibalaninae</taxon>
        <taxon>Amphibalanus</taxon>
    </lineage>
</organism>
<dbReference type="InterPro" id="IPR016024">
    <property type="entry name" value="ARM-type_fold"/>
</dbReference>
<dbReference type="EMBL" id="VIIS01000401">
    <property type="protein sequence ID" value="KAF0309453.1"/>
    <property type="molecule type" value="Genomic_DNA"/>
</dbReference>
<gene>
    <name evidence="1" type="primary">EIF4G3_1</name>
    <name evidence="1" type="ORF">FJT64_019441</name>
</gene>
<keyword evidence="1" id="KW-0648">Protein biosynthesis</keyword>
<dbReference type="Proteomes" id="UP000440578">
    <property type="component" value="Unassembled WGS sequence"/>
</dbReference>
<reference evidence="1 2" key="1">
    <citation type="submission" date="2019-07" db="EMBL/GenBank/DDBJ databases">
        <title>Draft genome assembly of a fouling barnacle, Amphibalanus amphitrite (Darwin, 1854): The first reference genome for Thecostraca.</title>
        <authorList>
            <person name="Kim W."/>
        </authorList>
    </citation>
    <scope>NUCLEOTIDE SEQUENCE [LARGE SCALE GENOMIC DNA]</scope>
    <source>
        <strain evidence="1">SNU_AA5</strain>
        <tissue evidence="1">Soma without cirri and trophi</tissue>
    </source>
</reference>
<comment type="caution">
    <text evidence="1">The sequence shown here is derived from an EMBL/GenBank/DDBJ whole genome shotgun (WGS) entry which is preliminary data.</text>
</comment>
<dbReference type="GO" id="GO:0003743">
    <property type="term" value="F:translation initiation factor activity"/>
    <property type="evidence" value="ECO:0007669"/>
    <property type="project" value="UniProtKB-KW"/>
</dbReference>
<dbReference type="OrthoDB" id="25987at2759"/>
<dbReference type="AlphaFoldDB" id="A0A6A4WTW5"/>
<proteinExistence type="predicted"/>
<protein>
    <submittedName>
        <fullName evidence="1">Eukaryotic translation initiation factor 4 gamma 3</fullName>
    </submittedName>
</protein>
<evidence type="ECO:0000313" key="1">
    <source>
        <dbReference type="EMBL" id="KAF0309453.1"/>
    </source>
</evidence>
<keyword evidence="2" id="KW-1185">Reference proteome</keyword>
<keyword evidence="1" id="KW-0396">Initiation factor</keyword>